<organism evidence="2">
    <name type="scientific">Rhipicephalus pulchellus</name>
    <name type="common">Yellow backed tick</name>
    <name type="synonym">Dermacentor pulchellus</name>
    <dbReference type="NCBI Taxonomy" id="72859"/>
    <lineage>
        <taxon>Eukaryota</taxon>
        <taxon>Metazoa</taxon>
        <taxon>Ecdysozoa</taxon>
        <taxon>Arthropoda</taxon>
        <taxon>Chelicerata</taxon>
        <taxon>Arachnida</taxon>
        <taxon>Acari</taxon>
        <taxon>Parasitiformes</taxon>
        <taxon>Ixodida</taxon>
        <taxon>Ixodoidea</taxon>
        <taxon>Ixodidae</taxon>
        <taxon>Rhipicephalinae</taxon>
        <taxon>Rhipicephalus</taxon>
        <taxon>Rhipicephalus</taxon>
    </lineage>
</organism>
<dbReference type="PANTHER" id="PTHR33198">
    <property type="entry name" value="ANK_REP_REGION DOMAIN-CONTAINING PROTEIN-RELATED"/>
    <property type="match status" value="1"/>
</dbReference>
<name>L7M305_RHIPC</name>
<dbReference type="EMBL" id="GACK01006599">
    <property type="protein sequence ID" value="JAA58435.1"/>
    <property type="molecule type" value="mRNA"/>
</dbReference>
<feature type="compositionally biased region" description="Polar residues" evidence="1">
    <location>
        <begin position="221"/>
        <end position="242"/>
    </location>
</feature>
<reference evidence="2" key="2">
    <citation type="journal article" date="2015" name="J. Proteomics">
        <title>Sexual differences in the sialomes of the zebra tick, Rhipicephalus pulchellus.</title>
        <authorList>
            <person name="Tan A.W."/>
            <person name="Francischetti I.M."/>
            <person name="Slovak M."/>
            <person name="Kini R.M."/>
            <person name="Ribeiro J.M."/>
        </authorList>
    </citation>
    <scope>NUCLEOTIDE SEQUENCE</scope>
    <source>
        <tissue evidence="2">Salivary gland</tissue>
    </source>
</reference>
<sequence>MSFPGLAPPSVFLATPSRPPLPWEQWEKMFNVYLVTSGAAEFAPGRRKAILLHCLGAEGQRIYQTLPAGSSAAAPAAPGAAALADEDGDKSAAATSDEYDTALVALRHHFSTSCNVVVERHRFHRCCQHSGESIHDFVAALWELASHRSFVSQDEALRDQFVVGIASNRVHERLLLEGPSLSFESSVRIALQFEQAAEELKEFSLSVDQVSLQRRRKKPSHSSQKSDSQPAAHFQQQLTKSAGSHAPQRNRPPERNREWSRCSASSASLHCSRCGSRDHLASDSQCPAHGKSCLFCGHKGHFQNVCNRE</sequence>
<feature type="region of interest" description="Disordered" evidence="1">
    <location>
        <begin position="214"/>
        <end position="260"/>
    </location>
</feature>
<dbReference type="PANTHER" id="PTHR33198:SF20">
    <property type="entry name" value="RETROTRANSPOSON GAG DOMAIN-CONTAINING PROTEIN"/>
    <property type="match status" value="1"/>
</dbReference>
<dbReference type="Gene3D" id="4.10.60.10">
    <property type="entry name" value="Zinc finger, CCHC-type"/>
    <property type="match status" value="1"/>
</dbReference>
<proteinExistence type="evidence at transcript level"/>
<evidence type="ECO:0000313" key="2">
    <source>
        <dbReference type="EMBL" id="JAA58435.1"/>
    </source>
</evidence>
<accession>L7M305</accession>
<evidence type="ECO:0000256" key="1">
    <source>
        <dbReference type="SAM" id="MobiDB-lite"/>
    </source>
</evidence>
<dbReference type="AlphaFoldDB" id="L7M305"/>
<reference evidence="2" key="1">
    <citation type="submission" date="2012-11" db="EMBL/GenBank/DDBJ databases">
        <authorList>
            <person name="Lucero-Rivera Y.E."/>
            <person name="Tovar-Ramirez D."/>
        </authorList>
    </citation>
    <scope>NUCLEOTIDE SEQUENCE</scope>
    <source>
        <tissue evidence="2">Salivary gland</tissue>
    </source>
</reference>
<protein>
    <submittedName>
        <fullName evidence="2">Putative tick transposon</fullName>
    </submittedName>
</protein>
<feature type="compositionally biased region" description="Basic and acidic residues" evidence="1">
    <location>
        <begin position="251"/>
        <end position="260"/>
    </location>
</feature>